<evidence type="ECO:0000313" key="2">
    <source>
        <dbReference type="EMBL" id="TWL22049.1"/>
    </source>
</evidence>
<dbReference type="RefSeq" id="WP_145689722.1">
    <property type="nucleotide sequence ID" value="NZ_CATKPH010000010.1"/>
</dbReference>
<reference evidence="2 3" key="1">
    <citation type="submission" date="2019-06" db="EMBL/GenBank/DDBJ databases">
        <title>Genome sequence analysis of &gt;100 Bacillus licheniformis strains suggests intrinsic resistance to this species.</title>
        <authorList>
            <person name="Wels M."/>
            <person name="Siezen R.J."/>
            <person name="Johansen E."/>
            <person name="Stuer-Lauridsen B."/>
            <person name="Bjerre K."/>
            <person name="Nielsen B.K.K."/>
        </authorList>
    </citation>
    <scope>NUCLEOTIDE SEQUENCE [LARGE SCALE GENOMIC DNA]</scope>
    <source>
        <strain evidence="2 3">BAC-16736</strain>
    </source>
</reference>
<proteinExistence type="predicted"/>
<evidence type="ECO:0000256" key="1">
    <source>
        <dbReference type="SAM" id="Coils"/>
    </source>
</evidence>
<comment type="caution">
    <text evidence="2">The sequence shown here is derived from an EMBL/GenBank/DDBJ whole genome shotgun (WGS) entry which is preliminary data.</text>
</comment>
<protein>
    <submittedName>
        <fullName evidence="2">Uncharacterized protein</fullName>
    </submittedName>
</protein>
<feature type="coiled-coil region" evidence="1">
    <location>
        <begin position="42"/>
        <end position="76"/>
    </location>
</feature>
<accession>A0A8B5Y7R5</accession>
<name>A0A8B5Y7R5_BACLI</name>
<keyword evidence="1" id="KW-0175">Coiled coil</keyword>
<sequence length="98" mass="11580">MTNKLTYEQLQEQYELTALKSSSFREALDKAHGELADCKAFLHRERQIRQNLEQENEKLKKELQEERIGNSQAEDEVIEMNQVEANKEYHEKRAEAAK</sequence>
<organism evidence="2 3">
    <name type="scientific">Bacillus licheniformis</name>
    <dbReference type="NCBI Taxonomy" id="1402"/>
    <lineage>
        <taxon>Bacteria</taxon>
        <taxon>Bacillati</taxon>
        <taxon>Bacillota</taxon>
        <taxon>Bacilli</taxon>
        <taxon>Bacillales</taxon>
        <taxon>Bacillaceae</taxon>
        <taxon>Bacillus</taxon>
    </lineage>
</organism>
<dbReference type="AlphaFoldDB" id="A0A8B5Y7R5"/>
<evidence type="ECO:0000313" key="3">
    <source>
        <dbReference type="Proteomes" id="UP000435910"/>
    </source>
</evidence>
<gene>
    <name evidence="2" type="ORF">CHCC16736_0512</name>
</gene>
<dbReference type="Proteomes" id="UP000435910">
    <property type="component" value="Unassembled WGS sequence"/>
</dbReference>
<dbReference type="EMBL" id="NILC01000030">
    <property type="protein sequence ID" value="TWL22049.1"/>
    <property type="molecule type" value="Genomic_DNA"/>
</dbReference>